<feature type="domain" description="Methyltransferase type 11" evidence="2">
    <location>
        <begin position="71"/>
        <end position="150"/>
    </location>
</feature>
<evidence type="ECO:0000313" key="4">
    <source>
        <dbReference type="Proteomes" id="UP000634139"/>
    </source>
</evidence>
<dbReference type="SUPFAM" id="SSF53335">
    <property type="entry name" value="S-adenosyl-L-methionine-dependent methyltransferases"/>
    <property type="match status" value="1"/>
</dbReference>
<name>A0A918RGE6_9SPHN</name>
<dbReference type="Proteomes" id="UP000634139">
    <property type="component" value="Unassembled WGS sequence"/>
</dbReference>
<dbReference type="RefSeq" id="WP_189539556.1">
    <property type="nucleotide sequence ID" value="NZ_BMZD01000002.1"/>
</dbReference>
<dbReference type="CDD" id="cd02440">
    <property type="entry name" value="AdoMet_MTases"/>
    <property type="match status" value="1"/>
</dbReference>
<proteinExistence type="predicted"/>
<dbReference type="GO" id="GO:0008757">
    <property type="term" value="F:S-adenosylmethionine-dependent methyltransferase activity"/>
    <property type="evidence" value="ECO:0007669"/>
    <property type="project" value="InterPro"/>
</dbReference>
<dbReference type="EMBL" id="BMZD01000002">
    <property type="protein sequence ID" value="GGZ93974.1"/>
    <property type="molecule type" value="Genomic_DNA"/>
</dbReference>
<keyword evidence="4" id="KW-1185">Reference proteome</keyword>
<keyword evidence="1" id="KW-0812">Transmembrane</keyword>
<gene>
    <name evidence="3" type="ORF">GCM10011617_12500</name>
</gene>
<dbReference type="AlphaFoldDB" id="A0A918RGE6"/>
<organism evidence="3 4">
    <name type="scientific">Novosphingobium arvoryzae</name>
    <dbReference type="NCBI Taxonomy" id="1256514"/>
    <lineage>
        <taxon>Bacteria</taxon>
        <taxon>Pseudomonadati</taxon>
        <taxon>Pseudomonadota</taxon>
        <taxon>Alphaproteobacteria</taxon>
        <taxon>Sphingomonadales</taxon>
        <taxon>Sphingomonadaceae</taxon>
        <taxon>Novosphingobium</taxon>
    </lineage>
</organism>
<dbReference type="InterPro" id="IPR013216">
    <property type="entry name" value="Methyltransf_11"/>
</dbReference>
<protein>
    <recommendedName>
        <fullName evidence="2">Methyltransferase type 11 domain-containing protein</fullName>
    </recommendedName>
</protein>
<evidence type="ECO:0000313" key="3">
    <source>
        <dbReference type="EMBL" id="GGZ93974.1"/>
    </source>
</evidence>
<reference evidence="3" key="2">
    <citation type="submission" date="2020-09" db="EMBL/GenBank/DDBJ databases">
        <authorList>
            <person name="Sun Q."/>
            <person name="Kim S."/>
        </authorList>
    </citation>
    <scope>NUCLEOTIDE SEQUENCE</scope>
    <source>
        <strain evidence="3">KCTC 32422</strain>
    </source>
</reference>
<keyword evidence="1" id="KW-1133">Transmembrane helix</keyword>
<dbReference type="Pfam" id="PF08241">
    <property type="entry name" value="Methyltransf_11"/>
    <property type="match status" value="1"/>
</dbReference>
<sequence>MYRPSWPERARFLIGLPLSLIYFPLMLLTVVFYALIPRGLFARLQDANRAKEVAARLAALRSHVAPGESVLDFGAGRGDFMKLVGDEFGADMIGIDIIDYRDEGINVLLFDGRTIPLPDKSVDVSMAAFVLHHTIDQDAVLRELIRVSRQRVVIFEDTYFSPWQYAFVVWNDYYSNILMGSLKAMKQLGKFAITSMPMPLTFRRVNAWEAFFRGHGLTVASTMVRHNAVKPMSKVTFVLDVPAA</sequence>
<evidence type="ECO:0000256" key="1">
    <source>
        <dbReference type="SAM" id="Phobius"/>
    </source>
</evidence>
<reference evidence="3" key="1">
    <citation type="journal article" date="2014" name="Int. J. Syst. Evol. Microbiol.">
        <title>Complete genome sequence of Corynebacterium casei LMG S-19264T (=DSM 44701T), isolated from a smear-ripened cheese.</title>
        <authorList>
            <consortium name="US DOE Joint Genome Institute (JGI-PGF)"/>
            <person name="Walter F."/>
            <person name="Albersmeier A."/>
            <person name="Kalinowski J."/>
            <person name="Ruckert C."/>
        </authorList>
    </citation>
    <scope>NUCLEOTIDE SEQUENCE</scope>
    <source>
        <strain evidence="3">KCTC 32422</strain>
    </source>
</reference>
<dbReference type="Gene3D" id="3.40.50.150">
    <property type="entry name" value="Vaccinia Virus protein VP39"/>
    <property type="match status" value="1"/>
</dbReference>
<evidence type="ECO:0000259" key="2">
    <source>
        <dbReference type="Pfam" id="PF08241"/>
    </source>
</evidence>
<accession>A0A918RGE6</accession>
<keyword evidence="1" id="KW-0472">Membrane</keyword>
<dbReference type="InterPro" id="IPR029063">
    <property type="entry name" value="SAM-dependent_MTases_sf"/>
</dbReference>
<feature type="transmembrane region" description="Helical" evidence="1">
    <location>
        <begin position="12"/>
        <end position="36"/>
    </location>
</feature>
<comment type="caution">
    <text evidence="3">The sequence shown here is derived from an EMBL/GenBank/DDBJ whole genome shotgun (WGS) entry which is preliminary data.</text>
</comment>